<accession>A0ACC3DPX9</accession>
<comment type="caution">
    <text evidence="1">The sequence shown here is derived from an EMBL/GenBank/DDBJ whole genome shotgun (WGS) entry which is preliminary data.</text>
</comment>
<name>A0ACC3DPX9_9PEZI</name>
<sequence length="294" mass="32707">MAKSKHFQSIKAKSGSDQDIWWIGKCLRCSKQNHNNWYTCLKKCFHCDGVGAHVGRICPHSAEAGKGAKWWIKRSGGLTGDQLQHINLVLEQQAAPVAEPSDFQAQLAQLQQQVDKLKRELSQQRDGAWMFAIQPVPQASSHQRPLHAQPKTSPPQASSNTYMSRQLQLLHSRSQTRYVDVQTVSRTSMTGNHYALSTATTRALPLGISQPRIIELPDSASDPRPRTSAARTSRDDAQLQLWAGAARMSRKGEQLGNWTETSHWILAFSALSNAAAISDVMEVYAGTRVLEIRM</sequence>
<evidence type="ECO:0000313" key="1">
    <source>
        <dbReference type="EMBL" id="KAK3078666.1"/>
    </source>
</evidence>
<gene>
    <name evidence="1" type="ORF">LTS18_006935</name>
</gene>
<reference evidence="1" key="1">
    <citation type="submission" date="2024-09" db="EMBL/GenBank/DDBJ databases">
        <title>Black Yeasts Isolated from many extreme environments.</title>
        <authorList>
            <person name="Coleine C."/>
            <person name="Stajich J.E."/>
            <person name="Selbmann L."/>
        </authorList>
    </citation>
    <scope>NUCLEOTIDE SEQUENCE</scope>
    <source>
        <strain evidence="1">CCFEE 5737</strain>
    </source>
</reference>
<organism evidence="1 2">
    <name type="scientific">Coniosporium uncinatum</name>
    <dbReference type="NCBI Taxonomy" id="93489"/>
    <lineage>
        <taxon>Eukaryota</taxon>
        <taxon>Fungi</taxon>
        <taxon>Dikarya</taxon>
        <taxon>Ascomycota</taxon>
        <taxon>Pezizomycotina</taxon>
        <taxon>Dothideomycetes</taxon>
        <taxon>Dothideomycetes incertae sedis</taxon>
        <taxon>Coniosporium</taxon>
    </lineage>
</organism>
<proteinExistence type="predicted"/>
<protein>
    <submittedName>
        <fullName evidence="1">Uncharacterized protein</fullName>
    </submittedName>
</protein>
<evidence type="ECO:0000313" key="2">
    <source>
        <dbReference type="Proteomes" id="UP001186974"/>
    </source>
</evidence>
<keyword evidence="2" id="KW-1185">Reference proteome</keyword>
<dbReference type="Proteomes" id="UP001186974">
    <property type="component" value="Unassembled WGS sequence"/>
</dbReference>
<dbReference type="EMBL" id="JAWDJW010001708">
    <property type="protein sequence ID" value="KAK3078666.1"/>
    <property type="molecule type" value="Genomic_DNA"/>
</dbReference>